<organism evidence="2 3">
    <name type="scientific">Corchorus olitorius</name>
    <dbReference type="NCBI Taxonomy" id="93759"/>
    <lineage>
        <taxon>Eukaryota</taxon>
        <taxon>Viridiplantae</taxon>
        <taxon>Streptophyta</taxon>
        <taxon>Embryophyta</taxon>
        <taxon>Tracheophyta</taxon>
        <taxon>Spermatophyta</taxon>
        <taxon>Magnoliopsida</taxon>
        <taxon>eudicotyledons</taxon>
        <taxon>Gunneridae</taxon>
        <taxon>Pentapetalae</taxon>
        <taxon>rosids</taxon>
        <taxon>malvids</taxon>
        <taxon>Malvales</taxon>
        <taxon>Malvaceae</taxon>
        <taxon>Grewioideae</taxon>
        <taxon>Apeibeae</taxon>
        <taxon>Corchorus</taxon>
    </lineage>
</organism>
<keyword evidence="3" id="KW-1185">Reference proteome</keyword>
<evidence type="ECO:0000256" key="1">
    <source>
        <dbReference type="SAM" id="MobiDB-lite"/>
    </source>
</evidence>
<dbReference type="Proteomes" id="UP000187203">
    <property type="component" value="Unassembled WGS sequence"/>
</dbReference>
<feature type="compositionally biased region" description="Acidic residues" evidence="1">
    <location>
        <begin position="47"/>
        <end position="62"/>
    </location>
</feature>
<protein>
    <submittedName>
        <fullName evidence="2">Sodium-dependent phosphate transporter 2</fullName>
    </submittedName>
</protein>
<dbReference type="AlphaFoldDB" id="A0A1R3IF46"/>
<evidence type="ECO:0000313" key="3">
    <source>
        <dbReference type="Proteomes" id="UP000187203"/>
    </source>
</evidence>
<sequence length="126" mass="13790">MAPAASSEDQPDQNQNSGPVMLLQQDVSPEILTGETFQPQDKGKCDDDQELEDPIEEETNVDDPDTELYLQVTTTTAAVGSCHGGGPTSKKIAMKRRAQEKKSQKKLLEGQPGRPCPCFEVVCEKR</sequence>
<comment type="caution">
    <text evidence="2">The sequence shown here is derived from an EMBL/GenBank/DDBJ whole genome shotgun (WGS) entry which is preliminary data.</text>
</comment>
<reference evidence="3" key="1">
    <citation type="submission" date="2013-09" db="EMBL/GenBank/DDBJ databases">
        <title>Corchorus olitorius genome sequencing.</title>
        <authorList>
            <person name="Alam M."/>
            <person name="Haque M.S."/>
            <person name="Islam M.S."/>
            <person name="Emdad E.M."/>
            <person name="Islam M.M."/>
            <person name="Ahmed B."/>
            <person name="Halim A."/>
            <person name="Hossen Q.M.M."/>
            <person name="Hossain M.Z."/>
            <person name="Ahmed R."/>
            <person name="Khan M.M."/>
            <person name="Islam R."/>
            <person name="Rashid M.M."/>
            <person name="Khan S.A."/>
            <person name="Rahman M.S."/>
            <person name="Alam M."/>
            <person name="Yahiya A.S."/>
            <person name="Khan M.S."/>
            <person name="Azam M.S."/>
            <person name="Haque T."/>
            <person name="Lashkar M.Z.H."/>
            <person name="Akhand A.I."/>
            <person name="Morshed G."/>
            <person name="Roy S."/>
            <person name="Uddin K.S."/>
            <person name="Rabeya T."/>
            <person name="Hossain A.S."/>
            <person name="Chowdhury A."/>
            <person name="Snigdha A.R."/>
            <person name="Mortoza M.S."/>
            <person name="Matin S.A."/>
            <person name="Hoque S.M.E."/>
            <person name="Islam M.K."/>
            <person name="Roy D.K."/>
            <person name="Haider R."/>
            <person name="Moosa M.M."/>
            <person name="Elias S.M."/>
            <person name="Hasan A.M."/>
            <person name="Jahan S."/>
            <person name="Shafiuddin M."/>
            <person name="Mahmood N."/>
            <person name="Shommy N.S."/>
        </authorList>
    </citation>
    <scope>NUCLEOTIDE SEQUENCE [LARGE SCALE GENOMIC DNA]</scope>
    <source>
        <strain evidence="3">cv. O-4</strain>
    </source>
</reference>
<gene>
    <name evidence="2" type="ORF">COLO4_23698</name>
</gene>
<accession>A0A1R3IF46</accession>
<evidence type="ECO:0000313" key="2">
    <source>
        <dbReference type="EMBL" id="OMO81226.1"/>
    </source>
</evidence>
<dbReference type="EMBL" id="AWUE01018330">
    <property type="protein sequence ID" value="OMO81226.1"/>
    <property type="molecule type" value="Genomic_DNA"/>
</dbReference>
<name>A0A1R3IF46_9ROSI</name>
<proteinExistence type="predicted"/>
<feature type="region of interest" description="Disordered" evidence="1">
    <location>
        <begin position="1"/>
        <end position="62"/>
    </location>
</feature>